<evidence type="ECO:0000313" key="2">
    <source>
        <dbReference type="Proteomes" id="UP000028878"/>
    </source>
</evidence>
<name>A0A1L1PEY7_HYDIT</name>
<dbReference type="AlphaFoldDB" id="A0A1L1PEY7"/>
<dbReference type="Gene3D" id="1.10.10.10">
    <property type="entry name" value="Winged helix-like DNA-binding domain superfamily/Winged helix DNA-binding domain"/>
    <property type="match status" value="1"/>
</dbReference>
<organism evidence="1 2">
    <name type="scientific">Hydrogenophaga intermedia</name>
    <dbReference type="NCBI Taxonomy" id="65786"/>
    <lineage>
        <taxon>Bacteria</taxon>
        <taxon>Pseudomonadati</taxon>
        <taxon>Pseudomonadota</taxon>
        <taxon>Betaproteobacteria</taxon>
        <taxon>Burkholderiales</taxon>
        <taxon>Comamonadaceae</taxon>
        <taxon>Hydrogenophaga</taxon>
    </lineage>
</organism>
<dbReference type="PANTHER" id="PTHR33221">
    <property type="entry name" value="WINGED HELIX-TURN-HELIX TRANSCRIPTIONAL REGULATOR, RRF2 FAMILY"/>
    <property type="match status" value="1"/>
</dbReference>
<dbReference type="InterPro" id="IPR036388">
    <property type="entry name" value="WH-like_DNA-bd_sf"/>
</dbReference>
<dbReference type="InterPro" id="IPR036390">
    <property type="entry name" value="WH_DNA-bd_sf"/>
</dbReference>
<dbReference type="GO" id="GO:0005829">
    <property type="term" value="C:cytosol"/>
    <property type="evidence" value="ECO:0007669"/>
    <property type="project" value="TreeGrafter"/>
</dbReference>
<dbReference type="Proteomes" id="UP000028878">
    <property type="component" value="Unassembled WGS sequence"/>
</dbReference>
<dbReference type="RefSeq" id="WP_009517290.1">
    <property type="nucleotide sequence ID" value="NZ_CCAE010000003.1"/>
</dbReference>
<dbReference type="GO" id="GO:0003700">
    <property type="term" value="F:DNA-binding transcription factor activity"/>
    <property type="evidence" value="ECO:0007669"/>
    <property type="project" value="TreeGrafter"/>
</dbReference>
<reference evidence="2" key="2">
    <citation type="submission" date="2014-11" db="EMBL/GenBank/DDBJ databases">
        <title>Draft genome sequence of Hydrogenophaga intermedia S1.</title>
        <authorList>
            <person name="Gan H.M."/>
            <person name="Chew T.H."/>
            <person name="Stolz A."/>
        </authorList>
    </citation>
    <scope>NUCLEOTIDE SEQUENCE [LARGE SCALE GENOMIC DNA]</scope>
    <source>
        <strain evidence="2">S1</strain>
    </source>
</reference>
<dbReference type="EMBL" id="CCAE010000003">
    <property type="protein sequence ID" value="CDN86359.1"/>
    <property type="molecule type" value="Genomic_DNA"/>
</dbReference>
<dbReference type="InterPro" id="IPR000944">
    <property type="entry name" value="Tscrpt_reg_Rrf2"/>
</dbReference>
<dbReference type="PROSITE" id="PS51197">
    <property type="entry name" value="HTH_RRF2_2"/>
    <property type="match status" value="1"/>
</dbReference>
<sequence length="150" mass="16312">MKDSKLSSVLHVLLHMAHSGRPMTSDELARMLGTNPVVVRKTLAGLRDAGFVVAGKGHGGGWAIAVDLRRVTLRDVYEAVGAPTVFAMGHRSEHPACLVEQAVNAALDDTLAAARALIDQRLAAITLADLSADFDRRFRAHPHREHFHEH</sequence>
<gene>
    <name evidence="1" type="ORF">BN948_00760</name>
</gene>
<evidence type="ECO:0000313" key="1">
    <source>
        <dbReference type="EMBL" id="CDN86359.1"/>
    </source>
</evidence>
<dbReference type="PANTHER" id="PTHR33221:SF15">
    <property type="entry name" value="HTH-TYPE TRANSCRIPTIONAL REGULATOR YWGB-RELATED"/>
    <property type="match status" value="1"/>
</dbReference>
<keyword evidence="2" id="KW-1185">Reference proteome</keyword>
<protein>
    <submittedName>
        <fullName evidence="1">Rrf2 family transcriptional regulator, group III</fullName>
    </submittedName>
</protein>
<proteinExistence type="predicted"/>
<dbReference type="Pfam" id="PF02082">
    <property type="entry name" value="Rrf2"/>
    <property type="match status" value="1"/>
</dbReference>
<reference evidence="2" key="1">
    <citation type="submission" date="2014-02" db="EMBL/GenBank/DDBJ databases">
        <authorList>
            <person name="Gan H."/>
        </authorList>
    </citation>
    <scope>NUCLEOTIDE SEQUENCE [LARGE SCALE GENOMIC DNA]</scope>
    <source>
        <strain evidence="2">S1</strain>
    </source>
</reference>
<accession>A0A1L1PEY7</accession>
<dbReference type="SUPFAM" id="SSF46785">
    <property type="entry name" value="Winged helix' DNA-binding domain"/>
    <property type="match status" value="1"/>
</dbReference>